<dbReference type="NCBIfam" id="TIGR01479">
    <property type="entry name" value="GMP_PMI"/>
    <property type="match status" value="1"/>
</dbReference>
<dbReference type="Gene3D" id="3.90.550.10">
    <property type="entry name" value="Spore Coat Polysaccharide Biosynthesis Protein SpsA, Chain A"/>
    <property type="match status" value="1"/>
</dbReference>
<evidence type="ECO:0000256" key="6">
    <source>
        <dbReference type="ARBA" id="ARBA00023134"/>
    </source>
</evidence>
<dbReference type="InterPro" id="IPR011051">
    <property type="entry name" value="RmlC_Cupin_sf"/>
</dbReference>
<evidence type="ECO:0000313" key="12">
    <source>
        <dbReference type="EMBL" id="HIU93432.1"/>
    </source>
</evidence>
<evidence type="ECO:0000256" key="5">
    <source>
        <dbReference type="ARBA" id="ARBA00022741"/>
    </source>
</evidence>
<dbReference type="GO" id="GO:0000271">
    <property type="term" value="P:polysaccharide biosynthetic process"/>
    <property type="evidence" value="ECO:0007669"/>
    <property type="project" value="InterPro"/>
</dbReference>
<dbReference type="InterPro" id="IPR049577">
    <property type="entry name" value="GMPP_N"/>
</dbReference>
<dbReference type="GO" id="GO:0005525">
    <property type="term" value="F:GTP binding"/>
    <property type="evidence" value="ECO:0007669"/>
    <property type="project" value="UniProtKB-KW"/>
</dbReference>
<dbReference type="EMBL" id="DVOD01000072">
    <property type="protein sequence ID" value="HIU93432.1"/>
    <property type="molecule type" value="Genomic_DNA"/>
</dbReference>
<name>A0A9D1SSR7_9CLOT</name>
<dbReference type="InterPro" id="IPR006375">
    <property type="entry name" value="Man1P_GuaTrfase/Man6P_Isoase"/>
</dbReference>
<dbReference type="PANTHER" id="PTHR46390:SF1">
    <property type="entry name" value="MANNOSE-1-PHOSPHATE GUANYLYLTRANSFERASE"/>
    <property type="match status" value="1"/>
</dbReference>
<feature type="domain" description="MannoseP isomerase/GMP-like beta-helix" evidence="11">
    <location>
        <begin position="312"/>
        <end position="366"/>
    </location>
</feature>
<organism evidence="12 13">
    <name type="scientific">Candidatus Limenecus avicola</name>
    <dbReference type="NCBI Taxonomy" id="2840847"/>
    <lineage>
        <taxon>Bacteria</taxon>
        <taxon>Bacillati</taxon>
        <taxon>Bacillota</taxon>
        <taxon>Clostridia</taxon>
        <taxon>Eubacteriales</taxon>
        <taxon>Clostridiaceae</taxon>
        <taxon>Clostridiaceae incertae sedis</taxon>
        <taxon>Candidatus Limenecus</taxon>
    </lineage>
</organism>
<keyword evidence="5" id="KW-0547">Nucleotide-binding</keyword>
<feature type="domain" description="Mannose-6-phosphate isomerase type II C-terminal" evidence="10">
    <location>
        <begin position="373"/>
        <end position="484"/>
    </location>
</feature>
<evidence type="ECO:0000259" key="9">
    <source>
        <dbReference type="Pfam" id="PF00483"/>
    </source>
</evidence>
<evidence type="ECO:0000259" key="10">
    <source>
        <dbReference type="Pfam" id="PF01050"/>
    </source>
</evidence>
<protein>
    <recommendedName>
        <fullName evidence="2">mannose-1-phosphate guanylyltransferase</fullName>
        <ecNumber evidence="2">2.7.7.13</ecNumber>
    </recommendedName>
</protein>
<evidence type="ECO:0000313" key="13">
    <source>
        <dbReference type="Proteomes" id="UP000886748"/>
    </source>
</evidence>
<keyword evidence="3 12" id="KW-0808">Transferase</keyword>
<evidence type="ECO:0000256" key="3">
    <source>
        <dbReference type="ARBA" id="ARBA00022679"/>
    </source>
</evidence>
<sequence>MAVSNIYAVILAGGSGSRLWPLSRELHPKQLMKIEDDYTLFQSAFIRLVNCVDDKNILSITNVKLESQVKAQLKEMQEKFCRKSSYRVITEPEGKNTAPAIALAIKYIEKLQQDKAVNQENIEDAIIVAVPSDNLITDNEKYCKSVSEGIKLAKEGYIVTFGVKPDRADVGLGYIRAKNNRKIRSIAADGLKVESFIEKPDLETAQEFVESDKYFWNSGMFVFKASVMMAELKKYERDIYNIIKDAPISSQTPTIPYQDFKDMPDISIDYAVMENSKKLALIPLETDWKDVGSWEAVYDVSEKDENNNYIMGNVLDLESKDSLVYSTSKLITTIGLKDTVVVETEDAVLVCDRSRSQDVKKIVNHLKEIHDTTQYTHKTVYRPWGYYQVLNEGKGFLTKCIYVNPGAKLSVQMHHHRSEHWVVVEGKALVLKGEEFIELNCGDSIDLAVEEVHSLQNPYDEPVKVLEVQQGDILDENDIVRLEDMYGRV</sequence>
<dbReference type="Pfam" id="PF22640">
    <property type="entry name" value="ManC_GMP_beta-helix"/>
    <property type="match status" value="1"/>
</dbReference>
<dbReference type="InterPro" id="IPR001538">
    <property type="entry name" value="Man6P_isomerase-2_C"/>
</dbReference>
<reference evidence="12" key="1">
    <citation type="submission" date="2020-10" db="EMBL/GenBank/DDBJ databases">
        <authorList>
            <person name="Gilroy R."/>
        </authorList>
    </citation>
    <scope>NUCLEOTIDE SEQUENCE</scope>
    <source>
        <strain evidence="12">CHK154-7741</strain>
    </source>
</reference>
<dbReference type="InterPro" id="IPR014710">
    <property type="entry name" value="RmlC-like_jellyroll"/>
</dbReference>
<dbReference type="SUPFAM" id="SSF51182">
    <property type="entry name" value="RmlC-like cupins"/>
    <property type="match status" value="1"/>
</dbReference>
<dbReference type="InterPro" id="IPR029044">
    <property type="entry name" value="Nucleotide-diphossugar_trans"/>
</dbReference>
<dbReference type="EC" id="2.7.7.13" evidence="2"/>
<dbReference type="SUPFAM" id="SSF53448">
    <property type="entry name" value="Nucleotide-diphospho-sugar transferases"/>
    <property type="match status" value="1"/>
</dbReference>
<gene>
    <name evidence="12" type="ORF">IAD26_09925</name>
</gene>
<keyword evidence="4 12" id="KW-0548">Nucleotidyltransferase</keyword>
<comment type="catalytic activity">
    <reaction evidence="7">
        <text>alpha-D-mannose 1-phosphate + GTP + H(+) = GDP-alpha-D-mannose + diphosphate</text>
        <dbReference type="Rhea" id="RHEA:15229"/>
        <dbReference type="ChEBI" id="CHEBI:15378"/>
        <dbReference type="ChEBI" id="CHEBI:33019"/>
        <dbReference type="ChEBI" id="CHEBI:37565"/>
        <dbReference type="ChEBI" id="CHEBI:57527"/>
        <dbReference type="ChEBI" id="CHEBI:58409"/>
        <dbReference type="EC" id="2.7.7.13"/>
    </reaction>
</comment>
<comment type="caution">
    <text evidence="12">The sequence shown here is derived from an EMBL/GenBank/DDBJ whole genome shotgun (WGS) entry which is preliminary data.</text>
</comment>
<dbReference type="InterPro" id="IPR054566">
    <property type="entry name" value="ManC/GMP-like_b-helix"/>
</dbReference>
<comment type="similarity">
    <text evidence="1 8">Belongs to the mannose-6-phosphate isomerase type 2 family.</text>
</comment>
<evidence type="ECO:0000256" key="1">
    <source>
        <dbReference type="ARBA" id="ARBA00006115"/>
    </source>
</evidence>
<evidence type="ECO:0000256" key="7">
    <source>
        <dbReference type="ARBA" id="ARBA00047343"/>
    </source>
</evidence>
<dbReference type="Pfam" id="PF01050">
    <property type="entry name" value="MannoseP_isomer"/>
    <property type="match status" value="1"/>
</dbReference>
<feature type="domain" description="Nucleotidyl transferase" evidence="9">
    <location>
        <begin position="8"/>
        <end position="306"/>
    </location>
</feature>
<dbReference type="AlphaFoldDB" id="A0A9D1SSR7"/>
<evidence type="ECO:0000256" key="8">
    <source>
        <dbReference type="RuleBase" id="RU004190"/>
    </source>
</evidence>
<dbReference type="PANTHER" id="PTHR46390">
    <property type="entry name" value="MANNOSE-1-PHOSPHATE GUANYLYLTRANSFERASE"/>
    <property type="match status" value="1"/>
</dbReference>
<dbReference type="CDD" id="cd02213">
    <property type="entry name" value="cupin_PMI_typeII_C"/>
    <property type="match status" value="1"/>
</dbReference>
<evidence type="ECO:0000256" key="2">
    <source>
        <dbReference type="ARBA" id="ARBA00012387"/>
    </source>
</evidence>
<dbReference type="Pfam" id="PF00483">
    <property type="entry name" value="NTP_transferase"/>
    <property type="match status" value="1"/>
</dbReference>
<evidence type="ECO:0000256" key="4">
    <source>
        <dbReference type="ARBA" id="ARBA00022695"/>
    </source>
</evidence>
<dbReference type="Gene3D" id="2.60.120.10">
    <property type="entry name" value="Jelly Rolls"/>
    <property type="match status" value="1"/>
</dbReference>
<keyword evidence="6" id="KW-0342">GTP-binding</keyword>
<dbReference type="InterPro" id="IPR051161">
    <property type="entry name" value="Mannose-6P_isomerase_type2"/>
</dbReference>
<proteinExistence type="inferred from homology"/>
<keyword evidence="12" id="KW-0413">Isomerase</keyword>
<evidence type="ECO:0000259" key="11">
    <source>
        <dbReference type="Pfam" id="PF22640"/>
    </source>
</evidence>
<reference evidence="12" key="2">
    <citation type="journal article" date="2021" name="PeerJ">
        <title>Extensive microbial diversity within the chicken gut microbiome revealed by metagenomics and culture.</title>
        <authorList>
            <person name="Gilroy R."/>
            <person name="Ravi A."/>
            <person name="Getino M."/>
            <person name="Pursley I."/>
            <person name="Horton D.L."/>
            <person name="Alikhan N.F."/>
            <person name="Baker D."/>
            <person name="Gharbi K."/>
            <person name="Hall N."/>
            <person name="Watson M."/>
            <person name="Adriaenssens E.M."/>
            <person name="Foster-Nyarko E."/>
            <person name="Jarju S."/>
            <person name="Secka A."/>
            <person name="Antonio M."/>
            <person name="Oren A."/>
            <person name="Chaudhuri R.R."/>
            <person name="La Ragione R."/>
            <person name="Hildebrand F."/>
            <person name="Pallen M.J."/>
        </authorList>
    </citation>
    <scope>NUCLEOTIDE SEQUENCE</scope>
    <source>
        <strain evidence="12">CHK154-7741</strain>
    </source>
</reference>
<dbReference type="GO" id="GO:0009298">
    <property type="term" value="P:GDP-mannose biosynthetic process"/>
    <property type="evidence" value="ECO:0007669"/>
    <property type="project" value="TreeGrafter"/>
</dbReference>
<dbReference type="GO" id="GO:0004475">
    <property type="term" value="F:mannose-1-phosphate guanylyltransferase (GTP) activity"/>
    <property type="evidence" value="ECO:0007669"/>
    <property type="project" value="UniProtKB-EC"/>
</dbReference>
<dbReference type="InterPro" id="IPR005835">
    <property type="entry name" value="NTP_transferase_dom"/>
</dbReference>
<dbReference type="CDD" id="cd02509">
    <property type="entry name" value="GDP-M1P_Guanylyltransferase"/>
    <property type="match status" value="1"/>
</dbReference>
<dbReference type="GO" id="GO:0016853">
    <property type="term" value="F:isomerase activity"/>
    <property type="evidence" value="ECO:0007669"/>
    <property type="project" value="UniProtKB-KW"/>
</dbReference>
<accession>A0A9D1SSR7</accession>
<dbReference type="Proteomes" id="UP000886748">
    <property type="component" value="Unassembled WGS sequence"/>
</dbReference>
<dbReference type="FunFam" id="3.90.550.10:FF:000046">
    <property type="entry name" value="Mannose-1-phosphate guanylyltransferase (GDP)"/>
    <property type="match status" value="1"/>
</dbReference>